<dbReference type="PANTHER" id="PTHR33710">
    <property type="entry name" value="BNAC02G09200D PROTEIN"/>
    <property type="match status" value="1"/>
</dbReference>
<dbReference type="PANTHER" id="PTHR33710:SF64">
    <property type="entry name" value="ENDONUCLEASE_EXONUCLEASE_PHOSPHATASE DOMAIN-CONTAINING PROTEIN"/>
    <property type="match status" value="1"/>
</dbReference>
<dbReference type="AlphaFoldDB" id="A0A9D4WLW5"/>
<sequence length="174" mass="20649">MKKNFDSEVSRVVWDTISKLEISSIRKQDENVDDFEKMEMRDKEGKDNLEANSKRSMWIYLIKEKSKNNLEEWCLGGDFNVIIDKYERLGSRVNDMESEMEEFRGFINDMKLTDMSCIGGRFTWFNGRGIGMSILDIFLMFDNLIGIWKITAQWFDQRDISYHYPIWLKSCSSN</sequence>
<evidence type="ECO:0000313" key="2">
    <source>
        <dbReference type="Proteomes" id="UP001058974"/>
    </source>
</evidence>
<dbReference type="SUPFAM" id="SSF56219">
    <property type="entry name" value="DNase I-like"/>
    <property type="match status" value="1"/>
</dbReference>
<comment type="caution">
    <text evidence="1">The sequence shown here is derived from an EMBL/GenBank/DDBJ whole genome shotgun (WGS) entry which is preliminary data.</text>
</comment>
<dbReference type="Gene3D" id="3.60.10.10">
    <property type="entry name" value="Endonuclease/exonuclease/phosphatase"/>
    <property type="match status" value="1"/>
</dbReference>
<organism evidence="1 2">
    <name type="scientific">Pisum sativum</name>
    <name type="common">Garden pea</name>
    <name type="synonym">Lathyrus oleraceus</name>
    <dbReference type="NCBI Taxonomy" id="3888"/>
    <lineage>
        <taxon>Eukaryota</taxon>
        <taxon>Viridiplantae</taxon>
        <taxon>Streptophyta</taxon>
        <taxon>Embryophyta</taxon>
        <taxon>Tracheophyta</taxon>
        <taxon>Spermatophyta</taxon>
        <taxon>Magnoliopsida</taxon>
        <taxon>eudicotyledons</taxon>
        <taxon>Gunneridae</taxon>
        <taxon>Pentapetalae</taxon>
        <taxon>rosids</taxon>
        <taxon>fabids</taxon>
        <taxon>Fabales</taxon>
        <taxon>Fabaceae</taxon>
        <taxon>Papilionoideae</taxon>
        <taxon>50 kb inversion clade</taxon>
        <taxon>NPAAA clade</taxon>
        <taxon>Hologalegina</taxon>
        <taxon>IRL clade</taxon>
        <taxon>Fabeae</taxon>
        <taxon>Lathyrus</taxon>
    </lineage>
</organism>
<dbReference type="EMBL" id="JAMSHJ010000005">
    <property type="protein sequence ID" value="KAI5403863.1"/>
    <property type="molecule type" value="Genomic_DNA"/>
</dbReference>
<keyword evidence="2" id="KW-1185">Reference proteome</keyword>
<accession>A0A9D4WLW5</accession>
<proteinExistence type="predicted"/>
<dbReference type="Gramene" id="Psat05G0112800-T1">
    <property type="protein sequence ID" value="KAI5403863.1"/>
    <property type="gene ID" value="KIW84_051128"/>
</dbReference>
<evidence type="ECO:0008006" key="3">
    <source>
        <dbReference type="Google" id="ProtNLM"/>
    </source>
</evidence>
<name>A0A9D4WLW5_PEA</name>
<dbReference type="InterPro" id="IPR036691">
    <property type="entry name" value="Endo/exonu/phosph_ase_sf"/>
</dbReference>
<protein>
    <recommendedName>
        <fullName evidence="3">Reverse transcriptase</fullName>
    </recommendedName>
</protein>
<reference evidence="1 2" key="1">
    <citation type="journal article" date="2022" name="Nat. Genet.">
        <title>Improved pea reference genome and pan-genome highlight genomic features and evolutionary characteristics.</title>
        <authorList>
            <person name="Yang T."/>
            <person name="Liu R."/>
            <person name="Luo Y."/>
            <person name="Hu S."/>
            <person name="Wang D."/>
            <person name="Wang C."/>
            <person name="Pandey M.K."/>
            <person name="Ge S."/>
            <person name="Xu Q."/>
            <person name="Li N."/>
            <person name="Li G."/>
            <person name="Huang Y."/>
            <person name="Saxena R.K."/>
            <person name="Ji Y."/>
            <person name="Li M."/>
            <person name="Yan X."/>
            <person name="He Y."/>
            <person name="Liu Y."/>
            <person name="Wang X."/>
            <person name="Xiang C."/>
            <person name="Varshney R.K."/>
            <person name="Ding H."/>
            <person name="Gao S."/>
            <person name="Zong X."/>
        </authorList>
    </citation>
    <scope>NUCLEOTIDE SEQUENCE [LARGE SCALE GENOMIC DNA]</scope>
    <source>
        <strain evidence="1 2">cv. Zhongwan 6</strain>
    </source>
</reference>
<evidence type="ECO:0000313" key="1">
    <source>
        <dbReference type="EMBL" id="KAI5403863.1"/>
    </source>
</evidence>
<dbReference type="Proteomes" id="UP001058974">
    <property type="component" value="Chromosome 5"/>
</dbReference>
<gene>
    <name evidence="1" type="ORF">KIW84_051128</name>
</gene>